<dbReference type="OrthoDB" id="10323603at2759"/>
<evidence type="ECO:0000256" key="1">
    <source>
        <dbReference type="SAM" id="MobiDB-lite"/>
    </source>
</evidence>
<organism evidence="2 3">
    <name type="scientific">Symbiodinium pilosum</name>
    <name type="common">Dinoflagellate</name>
    <dbReference type="NCBI Taxonomy" id="2952"/>
    <lineage>
        <taxon>Eukaryota</taxon>
        <taxon>Sar</taxon>
        <taxon>Alveolata</taxon>
        <taxon>Dinophyceae</taxon>
        <taxon>Suessiales</taxon>
        <taxon>Symbiodiniaceae</taxon>
        <taxon>Symbiodinium</taxon>
    </lineage>
</organism>
<keyword evidence="3" id="KW-1185">Reference proteome</keyword>
<accession>A0A812XD38</accession>
<dbReference type="Proteomes" id="UP000649617">
    <property type="component" value="Unassembled WGS sequence"/>
</dbReference>
<evidence type="ECO:0000313" key="2">
    <source>
        <dbReference type="EMBL" id="CAE7729846.1"/>
    </source>
</evidence>
<protein>
    <submittedName>
        <fullName evidence="2">Uncharacterized protein</fullName>
    </submittedName>
</protein>
<comment type="caution">
    <text evidence="2">The sequence shown here is derived from an EMBL/GenBank/DDBJ whole genome shotgun (WGS) entry which is preliminary data.</text>
</comment>
<dbReference type="AlphaFoldDB" id="A0A812XD38"/>
<proteinExistence type="predicted"/>
<feature type="non-terminal residue" evidence="2">
    <location>
        <position position="1"/>
    </location>
</feature>
<feature type="compositionally biased region" description="Basic and acidic residues" evidence="1">
    <location>
        <begin position="46"/>
        <end position="56"/>
    </location>
</feature>
<dbReference type="EMBL" id="CAJNIZ010045782">
    <property type="protein sequence ID" value="CAE7729846.1"/>
    <property type="molecule type" value="Genomic_DNA"/>
</dbReference>
<reference evidence="2" key="1">
    <citation type="submission" date="2021-02" db="EMBL/GenBank/DDBJ databases">
        <authorList>
            <person name="Dougan E. K."/>
            <person name="Rhodes N."/>
            <person name="Thang M."/>
            <person name="Chan C."/>
        </authorList>
    </citation>
    <scope>NUCLEOTIDE SEQUENCE</scope>
</reference>
<evidence type="ECO:0000313" key="3">
    <source>
        <dbReference type="Proteomes" id="UP000649617"/>
    </source>
</evidence>
<sequence>QTYFFVSMLGPPCWTLGLYVTLSLYIQQTSAERLPLYRPHSNSDGASDHWGQEEPLCKGSGPSAPGEVPFSSLFSWEAEAPSRR</sequence>
<name>A0A812XD38_SYMPI</name>
<gene>
    <name evidence="2" type="ORF">SPIL2461_LOCUS20926</name>
</gene>
<feature type="region of interest" description="Disordered" evidence="1">
    <location>
        <begin position="36"/>
        <end position="84"/>
    </location>
</feature>